<accession>T1KC00</accession>
<dbReference type="EMBL" id="CAEY01001956">
    <property type="status" value="NOT_ANNOTATED_CDS"/>
    <property type="molecule type" value="Genomic_DNA"/>
</dbReference>
<dbReference type="AlphaFoldDB" id="T1KC00"/>
<protein>
    <submittedName>
        <fullName evidence="1">Uncharacterized protein</fullName>
    </submittedName>
</protein>
<keyword evidence="2" id="KW-1185">Reference proteome</keyword>
<sequence length="336" mass="39062">MQIMVTAQLDRNSRMQSDSSMLVQLLNVPIQNPKYDGNIALVYKLHINYLSSMKIMVTAQLDRNSRMQSDSAMLIKLLNVPIRIPKYDGNEALDYKLHMKIIFRHIKIMKTAQLEIMPECNTVCECAIQIQKYDGNEALDYKLHMKIIFQCNTVCECAIQIQKYDGNEALDYKLHMKIILRHIKIMETAQLDRNSRMQSGPSMLVQLLNVPIQNSKYDGNEALDYKLHMEIIFPFECTIQNPKYDGNEALDYKLHMKIIFRHIKIMETAQLDRNSRMQSGPSMLVQLLNVPIQNSKYDGNEALTYKLHMKIIFRHIKIMKTAQLDRNMKCLTIAVA</sequence>
<name>T1KC00_TETUR</name>
<reference evidence="2" key="1">
    <citation type="submission" date="2011-08" db="EMBL/GenBank/DDBJ databases">
        <authorList>
            <person name="Rombauts S."/>
        </authorList>
    </citation>
    <scope>NUCLEOTIDE SEQUENCE</scope>
    <source>
        <strain evidence="2">London</strain>
    </source>
</reference>
<dbReference type="EnsemblMetazoa" id="tetur08g05870.1">
    <property type="protein sequence ID" value="tetur08g05870.1"/>
    <property type="gene ID" value="tetur08g05870"/>
</dbReference>
<dbReference type="HOGENOM" id="CLU_827233_0_0_1"/>
<evidence type="ECO:0000313" key="1">
    <source>
        <dbReference type="EnsemblMetazoa" id="tetur08g05870.1"/>
    </source>
</evidence>
<proteinExistence type="predicted"/>
<dbReference type="Proteomes" id="UP000015104">
    <property type="component" value="Unassembled WGS sequence"/>
</dbReference>
<organism evidence="1 2">
    <name type="scientific">Tetranychus urticae</name>
    <name type="common">Two-spotted spider mite</name>
    <dbReference type="NCBI Taxonomy" id="32264"/>
    <lineage>
        <taxon>Eukaryota</taxon>
        <taxon>Metazoa</taxon>
        <taxon>Ecdysozoa</taxon>
        <taxon>Arthropoda</taxon>
        <taxon>Chelicerata</taxon>
        <taxon>Arachnida</taxon>
        <taxon>Acari</taxon>
        <taxon>Acariformes</taxon>
        <taxon>Trombidiformes</taxon>
        <taxon>Prostigmata</taxon>
        <taxon>Eleutherengona</taxon>
        <taxon>Raphignathae</taxon>
        <taxon>Tetranychoidea</taxon>
        <taxon>Tetranychidae</taxon>
        <taxon>Tetranychus</taxon>
    </lineage>
</organism>
<reference evidence="1" key="2">
    <citation type="submission" date="2015-06" db="UniProtKB">
        <authorList>
            <consortium name="EnsemblMetazoa"/>
        </authorList>
    </citation>
    <scope>IDENTIFICATION</scope>
</reference>
<evidence type="ECO:0000313" key="2">
    <source>
        <dbReference type="Proteomes" id="UP000015104"/>
    </source>
</evidence>